<reference evidence="1 2" key="1">
    <citation type="submission" date="2020-08" db="EMBL/GenBank/DDBJ databases">
        <title>Novel species isolated from subtropical streams in China.</title>
        <authorList>
            <person name="Lu H."/>
        </authorList>
    </citation>
    <scope>NUCLEOTIDE SEQUENCE [LARGE SCALE GENOMIC DNA]</scope>
    <source>
        <strain evidence="1 2">FT31W</strain>
    </source>
</reference>
<proteinExistence type="predicted"/>
<accession>A0ABR6YLI8</accession>
<dbReference type="InterPro" id="IPR014958">
    <property type="entry name" value="DGC"/>
</dbReference>
<dbReference type="PIRSF" id="PIRSF037181">
    <property type="entry name" value="DGC"/>
    <property type="match status" value="1"/>
</dbReference>
<organism evidence="1 2">
    <name type="scientific">Undibacterium griseum</name>
    <dbReference type="NCBI Taxonomy" id="2762295"/>
    <lineage>
        <taxon>Bacteria</taxon>
        <taxon>Pseudomonadati</taxon>
        <taxon>Pseudomonadota</taxon>
        <taxon>Betaproteobacteria</taxon>
        <taxon>Burkholderiales</taxon>
        <taxon>Oxalobacteraceae</taxon>
        <taxon>Undibacterium</taxon>
    </lineage>
</organism>
<dbReference type="Proteomes" id="UP000613113">
    <property type="component" value="Unassembled WGS sequence"/>
</dbReference>
<name>A0ABR6YLI8_9BURK</name>
<protein>
    <submittedName>
        <fullName evidence="1">Zinc-binding protein</fullName>
    </submittedName>
</protein>
<evidence type="ECO:0000313" key="2">
    <source>
        <dbReference type="Proteomes" id="UP000613113"/>
    </source>
</evidence>
<dbReference type="Pfam" id="PF08859">
    <property type="entry name" value="DGC"/>
    <property type="match status" value="1"/>
</dbReference>
<keyword evidence="2" id="KW-1185">Reference proteome</keyword>
<comment type="caution">
    <text evidence="1">The sequence shown here is derived from an EMBL/GenBank/DDBJ whole genome shotgun (WGS) entry which is preliminary data.</text>
</comment>
<dbReference type="EMBL" id="JACOGC010000002">
    <property type="protein sequence ID" value="MBC3884760.1"/>
    <property type="molecule type" value="Genomic_DNA"/>
</dbReference>
<gene>
    <name evidence="1" type="ORF">H8K27_06445</name>
</gene>
<dbReference type="RefSeq" id="WP_186862350.1">
    <property type="nucleotide sequence ID" value="NZ_JACOGC010000002.1"/>
</dbReference>
<evidence type="ECO:0000313" key="1">
    <source>
        <dbReference type="EMBL" id="MBC3884760.1"/>
    </source>
</evidence>
<sequence>MDDAPQPSQLPLVYACSGCSSVAQLANDVAVRLDREGLAQMSCISGVGGGVRPLVRLAQSGRPILALDGCALACVKACLQQAGVEPAWHLILNQEGARKRFHADASTEEMQLAWQAVQRQLTGMQTEQPLAKNCPESVTPD</sequence>